<organism evidence="4 5">
    <name type="scientific">Thalassiosira oceanica</name>
    <name type="common">Marine diatom</name>
    <dbReference type="NCBI Taxonomy" id="159749"/>
    <lineage>
        <taxon>Eukaryota</taxon>
        <taxon>Sar</taxon>
        <taxon>Stramenopiles</taxon>
        <taxon>Ochrophyta</taxon>
        <taxon>Bacillariophyta</taxon>
        <taxon>Coscinodiscophyceae</taxon>
        <taxon>Thalassiosirophycidae</taxon>
        <taxon>Thalassiosirales</taxon>
        <taxon>Thalassiosiraceae</taxon>
        <taxon>Thalassiosira</taxon>
    </lineage>
</organism>
<evidence type="ECO:0000256" key="2">
    <source>
        <dbReference type="ARBA" id="ARBA00023242"/>
    </source>
</evidence>
<proteinExistence type="predicted"/>
<evidence type="ECO:0000256" key="1">
    <source>
        <dbReference type="ARBA" id="ARBA00004123"/>
    </source>
</evidence>
<evidence type="ECO:0000256" key="3">
    <source>
        <dbReference type="SAM" id="MobiDB-lite"/>
    </source>
</evidence>
<feature type="region of interest" description="Disordered" evidence="3">
    <location>
        <begin position="109"/>
        <end position="138"/>
    </location>
</feature>
<gene>
    <name evidence="4" type="ORF">THAOC_37835</name>
</gene>
<sequence>MTAQVKFDARIDRSPARDSVVPGRLVPQSTKAIERVRHSSSLRQTVGGYVLRLPTELRGSPPCLQPARDPALSGYLKETGRQGAGDRAGRLPAASVAGSVLPLASMSQSLLEAGSSSDDSSCGNEEPSTPRLPPGLGPDLAAANVLGDCLRGDRILDLAATSPQPTSSSPPLRGDEVRKSTPLSGGRQGMGRRSGGKHQYQGTNARPVHQQTALRLVHGVYCCCRPLLVQKIKILKMDEDGAPSQPLSDCGEGDTSALCAVRTASRRPRGRPRRDSQKSRGNATSSAGARRSIRSRTRSVGSSTSRSTVGCSGGSGSIGGSGEGARRRSSQRHARPGNLGNKRSQRDPKCRNGGLRGAKPHKLPYITIAKTDRRIDIRGGGSEFGDISRFYRHVENICSSPVQSPVEIGPRESFGLQRAFYPAATSWLGRARRICRYRRKMRTSEHHGWIQRIELPQK</sequence>
<protein>
    <submittedName>
        <fullName evidence="4">Uncharacterized protein</fullName>
    </submittedName>
</protein>
<keyword evidence="2" id="KW-0539">Nucleus</keyword>
<feature type="compositionally biased region" description="Low complexity" evidence="3">
    <location>
        <begin position="161"/>
        <end position="171"/>
    </location>
</feature>
<dbReference type="PROSITE" id="PS00354">
    <property type="entry name" value="HMGI_Y"/>
    <property type="match status" value="1"/>
</dbReference>
<comment type="subcellular location">
    <subcellularLocation>
        <location evidence="1">Nucleus</location>
    </subcellularLocation>
</comment>
<dbReference type="GO" id="GO:0006355">
    <property type="term" value="P:regulation of DNA-templated transcription"/>
    <property type="evidence" value="ECO:0007669"/>
    <property type="project" value="InterPro"/>
</dbReference>
<feature type="region of interest" description="Disordered" evidence="3">
    <location>
        <begin position="259"/>
        <end position="362"/>
    </location>
</feature>
<evidence type="ECO:0000313" key="4">
    <source>
        <dbReference type="EMBL" id="EJK43696.1"/>
    </source>
</evidence>
<dbReference type="EMBL" id="AGNL01050750">
    <property type="protein sequence ID" value="EJK43696.1"/>
    <property type="molecule type" value="Genomic_DNA"/>
</dbReference>
<accession>K0R5D4</accession>
<dbReference type="InterPro" id="IPR000637">
    <property type="entry name" value="HMGI/Y_DNA-bd_CS"/>
</dbReference>
<dbReference type="GO" id="GO:0005634">
    <property type="term" value="C:nucleus"/>
    <property type="evidence" value="ECO:0007669"/>
    <property type="project" value="UniProtKB-SubCell"/>
</dbReference>
<name>K0R5D4_THAOC</name>
<feature type="compositionally biased region" description="Low complexity" evidence="3">
    <location>
        <begin position="298"/>
        <end position="310"/>
    </location>
</feature>
<comment type="caution">
    <text evidence="4">The sequence shown here is derived from an EMBL/GenBank/DDBJ whole genome shotgun (WGS) entry which is preliminary data.</text>
</comment>
<keyword evidence="5" id="KW-1185">Reference proteome</keyword>
<feature type="compositionally biased region" description="Gly residues" evidence="3">
    <location>
        <begin position="311"/>
        <end position="323"/>
    </location>
</feature>
<feature type="region of interest" description="Disordered" evidence="3">
    <location>
        <begin position="157"/>
        <end position="207"/>
    </location>
</feature>
<dbReference type="AlphaFoldDB" id="K0R5D4"/>
<evidence type="ECO:0000313" key="5">
    <source>
        <dbReference type="Proteomes" id="UP000266841"/>
    </source>
</evidence>
<reference evidence="4 5" key="1">
    <citation type="journal article" date="2012" name="Genome Biol.">
        <title>Genome and low-iron response of an oceanic diatom adapted to chronic iron limitation.</title>
        <authorList>
            <person name="Lommer M."/>
            <person name="Specht M."/>
            <person name="Roy A.S."/>
            <person name="Kraemer L."/>
            <person name="Andreson R."/>
            <person name="Gutowska M.A."/>
            <person name="Wolf J."/>
            <person name="Bergner S.V."/>
            <person name="Schilhabel M.B."/>
            <person name="Klostermeier U.C."/>
            <person name="Beiko R.G."/>
            <person name="Rosenstiel P."/>
            <person name="Hippler M."/>
            <person name="Laroche J."/>
        </authorList>
    </citation>
    <scope>NUCLEOTIDE SEQUENCE [LARGE SCALE GENOMIC DNA]</scope>
    <source>
        <strain evidence="4 5">CCMP1005</strain>
    </source>
</reference>
<feature type="compositionally biased region" description="Polar residues" evidence="3">
    <location>
        <begin position="109"/>
        <end position="127"/>
    </location>
</feature>
<dbReference type="Proteomes" id="UP000266841">
    <property type="component" value="Unassembled WGS sequence"/>
</dbReference>